<dbReference type="PRINTS" id="PR00623">
    <property type="entry name" value="HISTONEH4"/>
</dbReference>
<dbReference type="Gene3D" id="1.10.20.10">
    <property type="entry name" value="Histone, subunit A"/>
    <property type="match status" value="1"/>
</dbReference>
<evidence type="ECO:0000256" key="1">
    <source>
        <dbReference type="ARBA" id="ARBA00004123"/>
    </source>
</evidence>
<dbReference type="InterPro" id="IPR001951">
    <property type="entry name" value="Histone_H4"/>
</dbReference>
<dbReference type="AlphaFoldDB" id="A0A6A6VXL0"/>
<comment type="subcellular location">
    <subcellularLocation>
        <location evidence="2">Chromosome</location>
    </subcellularLocation>
    <subcellularLocation>
        <location evidence="1">Nucleus</location>
    </subcellularLocation>
</comment>
<proteinExistence type="inferred from homology"/>
<keyword evidence="4 8" id="KW-0158">Chromosome</keyword>
<sequence length="233" mass="25997">MPEYLKNMQTQNCKKREIIDAAGSNEVARSRAAHADLAFTDVYPQLSSTKHSYLDSPEPETRARTDSLITDSESQTPRALQLEYAIDQASTSPLNAPQLARGVDIRNSSHAPRPQFSKAAHFNSRGTGLRNAGCAKRHRRRPVDAIQSCMNRPTIRRLARRGGVRRISGGVYAEIRLALRSRLTETIRRAVAIVDARQQKTVRANDIVYALRGMGTSLYGFGEGKSYRGYSYM</sequence>
<dbReference type="Proteomes" id="UP000799437">
    <property type="component" value="Unassembled WGS sequence"/>
</dbReference>
<evidence type="ECO:0000256" key="4">
    <source>
        <dbReference type="ARBA" id="ARBA00022454"/>
    </source>
</evidence>
<dbReference type="GO" id="GO:0046982">
    <property type="term" value="F:protein heterodimerization activity"/>
    <property type="evidence" value="ECO:0007669"/>
    <property type="project" value="InterPro"/>
</dbReference>
<reference evidence="10" key="1">
    <citation type="journal article" date="2020" name="Stud. Mycol.">
        <title>101 Dothideomycetes genomes: a test case for predicting lifestyles and emergence of pathogens.</title>
        <authorList>
            <person name="Haridas S."/>
            <person name="Albert R."/>
            <person name="Binder M."/>
            <person name="Bloem J."/>
            <person name="Labutti K."/>
            <person name="Salamov A."/>
            <person name="Andreopoulos B."/>
            <person name="Baker S."/>
            <person name="Barry K."/>
            <person name="Bills G."/>
            <person name="Bluhm B."/>
            <person name="Cannon C."/>
            <person name="Castanera R."/>
            <person name="Culley D."/>
            <person name="Daum C."/>
            <person name="Ezra D."/>
            <person name="Gonzalez J."/>
            <person name="Henrissat B."/>
            <person name="Kuo A."/>
            <person name="Liang C."/>
            <person name="Lipzen A."/>
            <person name="Lutzoni F."/>
            <person name="Magnuson J."/>
            <person name="Mondo S."/>
            <person name="Nolan M."/>
            <person name="Ohm R."/>
            <person name="Pangilinan J."/>
            <person name="Park H.-J."/>
            <person name="Ramirez L."/>
            <person name="Alfaro M."/>
            <person name="Sun H."/>
            <person name="Tritt A."/>
            <person name="Yoshinaga Y."/>
            <person name="Zwiers L.-H."/>
            <person name="Turgeon B."/>
            <person name="Goodwin S."/>
            <person name="Spatafora J."/>
            <person name="Crous P."/>
            <person name="Grigoriev I."/>
        </authorList>
    </citation>
    <scope>NUCLEOTIDE SEQUENCE</scope>
    <source>
        <strain evidence="10">CBS 121739</strain>
    </source>
</reference>
<comment type="function">
    <text evidence="8">Core component of nucleosome. Nucleosomes wrap and compact DNA into chromatin, limiting DNA accessibility to the cellular machineries which require DNA as a template. Histones thereby play a central role in transcription regulation, DNA repair, DNA replication and chromosomal stability. DNA accessibility is regulated via a complex set of post-translational modifications of histones, also called histone code, and nucleosome remodeling.</text>
</comment>
<keyword evidence="11" id="KW-1185">Reference proteome</keyword>
<evidence type="ECO:0000256" key="5">
    <source>
        <dbReference type="ARBA" id="ARBA00023125"/>
    </source>
</evidence>
<comment type="subunit">
    <text evidence="8">The nucleosome is a histone octamer containing two molecules each of H2A, H2B, H3 and H4 assembled in one H3-H4 heterotetramer and two H2A-H2B heterodimers. The octamer wraps approximately 147 bp of DNA.</text>
</comment>
<dbReference type="RefSeq" id="XP_033597010.1">
    <property type="nucleotide sequence ID" value="XM_033748746.1"/>
</dbReference>
<dbReference type="GO" id="GO:0000786">
    <property type="term" value="C:nucleosome"/>
    <property type="evidence" value="ECO:0007669"/>
    <property type="project" value="UniProtKB-KW"/>
</dbReference>
<dbReference type="InterPro" id="IPR009072">
    <property type="entry name" value="Histone-fold"/>
</dbReference>
<evidence type="ECO:0000256" key="9">
    <source>
        <dbReference type="SAM" id="MobiDB-lite"/>
    </source>
</evidence>
<dbReference type="GO" id="GO:0003677">
    <property type="term" value="F:DNA binding"/>
    <property type="evidence" value="ECO:0007669"/>
    <property type="project" value="UniProtKB-KW"/>
</dbReference>
<organism evidence="10 11">
    <name type="scientific">Pseudovirgaria hyperparasitica</name>
    <dbReference type="NCBI Taxonomy" id="470096"/>
    <lineage>
        <taxon>Eukaryota</taxon>
        <taxon>Fungi</taxon>
        <taxon>Dikarya</taxon>
        <taxon>Ascomycota</taxon>
        <taxon>Pezizomycotina</taxon>
        <taxon>Dothideomycetes</taxon>
        <taxon>Dothideomycetes incertae sedis</taxon>
        <taxon>Acrospermales</taxon>
        <taxon>Acrospermaceae</taxon>
        <taxon>Pseudovirgaria</taxon>
    </lineage>
</organism>
<feature type="region of interest" description="Disordered" evidence="9">
    <location>
        <begin position="50"/>
        <end position="74"/>
    </location>
</feature>
<keyword evidence="6 8" id="KW-0539">Nucleus</keyword>
<evidence type="ECO:0000256" key="3">
    <source>
        <dbReference type="ARBA" id="ARBA00006564"/>
    </source>
</evidence>
<protein>
    <recommendedName>
        <fullName evidence="8">Histone H4</fullName>
    </recommendedName>
</protein>
<accession>A0A6A6VXL0</accession>
<dbReference type="GO" id="GO:0030527">
    <property type="term" value="F:structural constituent of chromatin"/>
    <property type="evidence" value="ECO:0007669"/>
    <property type="project" value="InterPro"/>
</dbReference>
<dbReference type="SUPFAM" id="SSF47113">
    <property type="entry name" value="Histone-fold"/>
    <property type="match status" value="1"/>
</dbReference>
<dbReference type="GeneID" id="54489800"/>
<evidence type="ECO:0000313" key="10">
    <source>
        <dbReference type="EMBL" id="KAF2754559.1"/>
    </source>
</evidence>
<evidence type="ECO:0000256" key="8">
    <source>
        <dbReference type="RuleBase" id="RU000528"/>
    </source>
</evidence>
<keyword evidence="7 8" id="KW-0544">Nucleosome core</keyword>
<evidence type="ECO:0000313" key="11">
    <source>
        <dbReference type="Proteomes" id="UP000799437"/>
    </source>
</evidence>
<dbReference type="GO" id="GO:0005634">
    <property type="term" value="C:nucleus"/>
    <property type="evidence" value="ECO:0007669"/>
    <property type="project" value="UniProtKB-SubCell"/>
</dbReference>
<evidence type="ECO:0000256" key="2">
    <source>
        <dbReference type="ARBA" id="ARBA00004286"/>
    </source>
</evidence>
<name>A0A6A6VXL0_9PEZI</name>
<dbReference type="OrthoDB" id="4341621at2759"/>
<keyword evidence="5 8" id="KW-0238">DNA-binding</keyword>
<comment type="similarity">
    <text evidence="3 8">Belongs to the histone H4 family.</text>
</comment>
<evidence type="ECO:0000256" key="7">
    <source>
        <dbReference type="ARBA" id="ARBA00023269"/>
    </source>
</evidence>
<evidence type="ECO:0000256" key="6">
    <source>
        <dbReference type="ARBA" id="ARBA00023242"/>
    </source>
</evidence>
<dbReference type="PANTHER" id="PTHR10484">
    <property type="entry name" value="HISTONE H4"/>
    <property type="match status" value="1"/>
</dbReference>
<dbReference type="SMART" id="SM00417">
    <property type="entry name" value="H4"/>
    <property type="match status" value="1"/>
</dbReference>
<dbReference type="EMBL" id="ML996580">
    <property type="protein sequence ID" value="KAF2754559.1"/>
    <property type="molecule type" value="Genomic_DNA"/>
</dbReference>
<dbReference type="CDD" id="cd22912">
    <property type="entry name" value="HFD_H4"/>
    <property type="match status" value="1"/>
</dbReference>
<gene>
    <name evidence="10" type="ORF">EJ05DRAFT_520684</name>
</gene>